<sequence>MHKSKLSLLHWFQAIQLLIQKDRIYTASSLSQILKINYRSAQLLLKKINFAFVTEENWLLAFGKSCVHVTDMQDKSSSSLDQALSLSSFLESKLLRMNAKLTFRSMTASLCTGSAGQRPFFGKWVKLFISIHLYRSFFKCYQIAG</sequence>
<proteinExistence type="predicted"/>
<evidence type="ECO:0008006" key="3">
    <source>
        <dbReference type="Google" id="ProtNLM"/>
    </source>
</evidence>
<reference evidence="2" key="1">
    <citation type="journal article" date="2019" name="Int. J. Syst. Evol. Microbiol.">
        <title>The Global Catalogue of Microorganisms (GCM) 10K type strain sequencing project: providing services to taxonomists for standard genome sequencing and annotation.</title>
        <authorList>
            <consortium name="The Broad Institute Genomics Platform"/>
            <consortium name="The Broad Institute Genome Sequencing Center for Infectious Disease"/>
            <person name="Wu L."/>
            <person name="Ma J."/>
        </authorList>
    </citation>
    <scope>NUCLEOTIDE SEQUENCE [LARGE SCALE GENOMIC DNA]</scope>
    <source>
        <strain evidence="2">CGMCC 1.15043</strain>
    </source>
</reference>
<organism evidence="1 2">
    <name type="scientific">Paenibacillus marchantiophytorum</name>
    <dbReference type="NCBI Taxonomy" id="1619310"/>
    <lineage>
        <taxon>Bacteria</taxon>
        <taxon>Bacillati</taxon>
        <taxon>Bacillota</taxon>
        <taxon>Bacilli</taxon>
        <taxon>Bacillales</taxon>
        <taxon>Paenibacillaceae</taxon>
        <taxon>Paenibacillus</taxon>
    </lineage>
</organism>
<evidence type="ECO:0000313" key="1">
    <source>
        <dbReference type="EMBL" id="GFZ98795.1"/>
    </source>
</evidence>
<gene>
    <name evidence="1" type="ORF">GCM10008018_51140</name>
</gene>
<evidence type="ECO:0000313" key="2">
    <source>
        <dbReference type="Proteomes" id="UP000615455"/>
    </source>
</evidence>
<accession>A0ABQ1F4H5</accession>
<comment type="caution">
    <text evidence="1">The sequence shown here is derived from an EMBL/GenBank/DDBJ whole genome shotgun (WGS) entry which is preliminary data.</text>
</comment>
<name>A0ABQ1F4H5_9BACL</name>
<keyword evidence="2" id="KW-1185">Reference proteome</keyword>
<protein>
    <recommendedName>
        <fullName evidence="3">Mga helix-turn-helix domain-containing protein</fullName>
    </recommendedName>
</protein>
<dbReference type="EMBL" id="BMHE01000035">
    <property type="protein sequence ID" value="GFZ98795.1"/>
    <property type="molecule type" value="Genomic_DNA"/>
</dbReference>
<dbReference type="Proteomes" id="UP000615455">
    <property type="component" value="Unassembled WGS sequence"/>
</dbReference>